<organism evidence="1 2">
    <name type="scientific">Fodinibius salsisoli</name>
    <dbReference type="NCBI Taxonomy" id="2820877"/>
    <lineage>
        <taxon>Bacteria</taxon>
        <taxon>Pseudomonadati</taxon>
        <taxon>Balneolota</taxon>
        <taxon>Balneolia</taxon>
        <taxon>Balneolales</taxon>
        <taxon>Balneolaceae</taxon>
        <taxon>Fodinibius</taxon>
    </lineage>
</organism>
<protein>
    <submittedName>
        <fullName evidence="1">Uncharacterized protein</fullName>
    </submittedName>
</protein>
<name>A0ABT3PLC2_9BACT</name>
<evidence type="ECO:0000313" key="2">
    <source>
        <dbReference type="Proteomes" id="UP001207918"/>
    </source>
</evidence>
<reference evidence="1 2" key="1">
    <citation type="submission" date="2021-03" db="EMBL/GenBank/DDBJ databases">
        <title>Aliifodinibius sp. nov., a new bacterium isolated from saline soil.</title>
        <authorList>
            <person name="Galisteo C."/>
            <person name="De La Haba R."/>
            <person name="Sanchez-Porro C."/>
            <person name="Ventosa A."/>
        </authorList>
    </citation>
    <scope>NUCLEOTIDE SEQUENCE [LARGE SCALE GENOMIC DNA]</scope>
    <source>
        <strain evidence="1 2">1BSP15-2V2</strain>
    </source>
</reference>
<sequence length="84" mass="9832">MIAPKISKPISDYGLIYQEPVQKASPDSMPILNPQKYDAKIRLWSPPFEWFNSMPVIGGPEEKEDSLNYWWIPDSTQKKRDQHK</sequence>
<dbReference type="Proteomes" id="UP001207918">
    <property type="component" value="Unassembled WGS sequence"/>
</dbReference>
<gene>
    <name evidence="1" type="ORF">J6I44_07625</name>
</gene>
<proteinExistence type="predicted"/>
<dbReference type="RefSeq" id="WP_265765450.1">
    <property type="nucleotide sequence ID" value="NZ_JAGGJA010000004.1"/>
</dbReference>
<evidence type="ECO:0000313" key="1">
    <source>
        <dbReference type="EMBL" id="MCW9706721.1"/>
    </source>
</evidence>
<comment type="caution">
    <text evidence="1">The sequence shown here is derived from an EMBL/GenBank/DDBJ whole genome shotgun (WGS) entry which is preliminary data.</text>
</comment>
<dbReference type="EMBL" id="JAGGJA010000004">
    <property type="protein sequence ID" value="MCW9706721.1"/>
    <property type="molecule type" value="Genomic_DNA"/>
</dbReference>
<accession>A0ABT3PLC2</accession>
<keyword evidence="2" id="KW-1185">Reference proteome</keyword>